<dbReference type="PANTHER" id="PTHR21580">
    <property type="entry name" value="SHIPPO-1-RELATED"/>
    <property type="match status" value="1"/>
</dbReference>
<reference evidence="2" key="1">
    <citation type="journal article" date="2019" name="bioRxiv">
        <title>The Genome of the Zebra Mussel, Dreissena polymorpha: A Resource for Invasive Species Research.</title>
        <authorList>
            <person name="McCartney M.A."/>
            <person name="Auch B."/>
            <person name="Kono T."/>
            <person name="Mallez S."/>
            <person name="Zhang Y."/>
            <person name="Obille A."/>
            <person name="Becker A."/>
            <person name="Abrahante J.E."/>
            <person name="Garbe J."/>
            <person name="Badalamenti J.P."/>
            <person name="Herman A."/>
            <person name="Mangelson H."/>
            <person name="Liachko I."/>
            <person name="Sullivan S."/>
            <person name="Sone E.D."/>
            <person name="Koren S."/>
            <person name="Silverstein K.A.T."/>
            <person name="Beckman K.B."/>
            <person name="Gohl D.M."/>
        </authorList>
    </citation>
    <scope>NUCLEOTIDE SEQUENCE</scope>
    <source>
        <strain evidence="2">Duluth1</strain>
        <tissue evidence="2">Whole animal</tissue>
    </source>
</reference>
<dbReference type="Pfam" id="PF07004">
    <property type="entry name" value="SHIPPO-rpt"/>
    <property type="match status" value="4"/>
</dbReference>
<evidence type="ECO:0000313" key="3">
    <source>
        <dbReference type="Proteomes" id="UP000828390"/>
    </source>
</evidence>
<name>A0A9D4D0K0_DREPO</name>
<dbReference type="AlphaFoldDB" id="A0A9D4D0K0"/>
<dbReference type="OrthoDB" id="429991at2759"/>
<evidence type="ECO:0000313" key="2">
    <source>
        <dbReference type="EMBL" id="KAH3735740.1"/>
    </source>
</evidence>
<sequence length="501" mass="56746">MAEVERRDGQNKLSKTIRNRNLKFSVEIHNDGDEHEQYDEDFETEEENNLETAVSRADDERSGKEDAENPPEEERIEVTNTEVHKNNHEISETRHETESYEVDTEQEIIDKGHEVSNEKRDINDNLHETHMAESDVNNHQDISPFSSQNIEHISSTTKKTNREQNKQKTEQNHKDRLNNETKDADYKPTKPKPKKIPEKEHKTPRETRDKLPAINSKPEHVKGPKRKFDASPRDQSGDRYETTRDVKLPHLDQSPRRSPNNPPKLHPSNIGPGPAHYQLPTTVGRNQADLTKKFAPAFSFGSRSWSFKSDSPGPAYNPMFSSSQKGTPSFSFGYRPKTPVKKDIVPGPGAYDTANMAPTWERKAPAFSMAYRNKLRSVDQAPPPNTYLLPSTLGNRVPHQPGGIAVSMYERREKLGYAEDLAKTPGPAGYTLHSDNSTKKRSPQFSMLGRNFVPTKYNPAPGPGTYNPQNVTSHLERSPKHVIGVRHSEFVMPTITPADVD</sequence>
<feature type="compositionally biased region" description="Basic and acidic residues" evidence="1">
    <location>
        <begin position="160"/>
        <end position="188"/>
    </location>
</feature>
<keyword evidence="3" id="KW-1185">Reference proteome</keyword>
<proteinExistence type="predicted"/>
<feature type="compositionally biased region" description="Polar residues" evidence="1">
    <location>
        <begin position="139"/>
        <end position="158"/>
    </location>
</feature>
<comment type="caution">
    <text evidence="2">The sequence shown here is derived from an EMBL/GenBank/DDBJ whole genome shotgun (WGS) entry which is preliminary data.</text>
</comment>
<evidence type="ECO:0000256" key="1">
    <source>
        <dbReference type="SAM" id="MobiDB-lite"/>
    </source>
</evidence>
<feature type="compositionally biased region" description="Basic and acidic residues" evidence="1">
    <location>
        <begin position="56"/>
        <end position="98"/>
    </location>
</feature>
<dbReference type="PANTHER" id="PTHR21580:SF28">
    <property type="entry name" value="BOREALIN N-TERMINAL DOMAIN-CONTAINING PROTEIN-RELATED"/>
    <property type="match status" value="1"/>
</dbReference>
<accession>A0A9D4D0K0</accession>
<dbReference type="EMBL" id="JAIWYP010000011">
    <property type="protein sequence ID" value="KAH3735740.1"/>
    <property type="molecule type" value="Genomic_DNA"/>
</dbReference>
<dbReference type="InterPro" id="IPR051291">
    <property type="entry name" value="CIMAP"/>
</dbReference>
<reference evidence="2" key="2">
    <citation type="submission" date="2020-11" db="EMBL/GenBank/DDBJ databases">
        <authorList>
            <person name="McCartney M.A."/>
            <person name="Auch B."/>
            <person name="Kono T."/>
            <person name="Mallez S."/>
            <person name="Becker A."/>
            <person name="Gohl D.M."/>
            <person name="Silverstein K.A.T."/>
            <person name="Koren S."/>
            <person name="Bechman K.B."/>
            <person name="Herman A."/>
            <person name="Abrahante J.E."/>
            <person name="Garbe J."/>
        </authorList>
    </citation>
    <scope>NUCLEOTIDE SEQUENCE</scope>
    <source>
        <strain evidence="2">Duluth1</strain>
        <tissue evidence="2">Whole animal</tissue>
    </source>
</reference>
<feature type="compositionally biased region" description="Basic and acidic residues" evidence="1">
    <location>
        <begin position="195"/>
        <end position="255"/>
    </location>
</feature>
<protein>
    <submittedName>
        <fullName evidence="2">Uncharacterized protein</fullName>
    </submittedName>
</protein>
<feature type="compositionally biased region" description="Basic and acidic residues" evidence="1">
    <location>
        <begin position="108"/>
        <end position="138"/>
    </location>
</feature>
<organism evidence="2 3">
    <name type="scientific">Dreissena polymorpha</name>
    <name type="common">Zebra mussel</name>
    <name type="synonym">Mytilus polymorpha</name>
    <dbReference type="NCBI Taxonomy" id="45954"/>
    <lineage>
        <taxon>Eukaryota</taxon>
        <taxon>Metazoa</taxon>
        <taxon>Spiralia</taxon>
        <taxon>Lophotrochozoa</taxon>
        <taxon>Mollusca</taxon>
        <taxon>Bivalvia</taxon>
        <taxon>Autobranchia</taxon>
        <taxon>Heteroconchia</taxon>
        <taxon>Euheterodonta</taxon>
        <taxon>Imparidentia</taxon>
        <taxon>Neoheterodontei</taxon>
        <taxon>Myida</taxon>
        <taxon>Dreissenoidea</taxon>
        <taxon>Dreissenidae</taxon>
        <taxon>Dreissena</taxon>
    </lineage>
</organism>
<feature type="compositionally biased region" description="Acidic residues" evidence="1">
    <location>
        <begin position="33"/>
        <end position="49"/>
    </location>
</feature>
<feature type="region of interest" description="Disordered" evidence="1">
    <location>
        <begin position="27"/>
        <end position="287"/>
    </location>
</feature>
<dbReference type="Proteomes" id="UP000828390">
    <property type="component" value="Unassembled WGS sequence"/>
</dbReference>
<dbReference type="InterPro" id="IPR010736">
    <property type="entry name" value="SHIPPO-rpt"/>
</dbReference>
<gene>
    <name evidence="2" type="ORF">DPMN_042275</name>
</gene>